<dbReference type="AlphaFoldDB" id="A0A0D9PIH8"/>
<organism evidence="1 2">
    <name type="scientific">Metarhizium anisopliae BRIP 53293</name>
    <dbReference type="NCBI Taxonomy" id="1291518"/>
    <lineage>
        <taxon>Eukaryota</taxon>
        <taxon>Fungi</taxon>
        <taxon>Dikarya</taxon>
        <taxon>Ascomycota</taxon>
        <taxon>Pezizomycotina</taxon>
        <taxon>Sordariomycetes</taxon>
        <taxon>Hypocreomycetidae</taxon>
        <taxon>Hypocreales</taxon>
        <taxon>Clavicipitaceae</taxon>
        <taxon>Metarhizium</taxon>
    </lineage>
</organism>
<gene>
    <name evidence="1" type="ORF">H634G_00146</name>
</gene>
<protein>
    <submittedName>
        <fullName evidence="1">Uncharacterized protein</fullName>
    </submittedName>
</protein>
<reference evidence="2" key="1">
    <citation type="journal article" date="2014" name="BMC Genomics">
        <title>The genome sequence of the biocontrol fungus Metarhizium anisopliae and comparative genomics of Metarhizium species.</title>
        <authorList>
            <person name="Pattemore J.A."/>
            <person name="Hane J.K."/>
            <person name="Williams A.H."/>
            <person name="Wilson B.A."/>
            <person name="Stodart B.J."/>
            <person name="Ash G.J."/>
        </authorList>
    </citation>
    <scope>NUCLEOTIDE SEQUENCE [LARGE SCALE GENOMIC DNA]</scope>
    <source>
        <strain evidence="2">BRIP 53293</strain>
    </source>
</reference>
<dbReference type="Proteomes" id="UP000054544">
    <property type="component" value="Unassembled WGS sequence"/>
</dbReference>
<accession>A0A0D9PIH8</accession>
<name>A0A0D9PIH8_METAN</name>
<evidence type="ECO:0000313" key="2">
    <source>
        <dbReference type="Proteomes" id="UP000054544"/>
    </source>
</evidence>
<proteinExistence type="predicted"/>
<evidence type="ECO:0000313" key="1">
    <source>
        <dbReference type="EMBL" id="KJK84625.1"/>
    </source>
</evidence>
<dbReference type="EMBL" id="KE384718">
    <property type="protein sequence ID" value="KJK84625.1"/>
    <property type="molecule type" value="Genomic_DNA"/>
</dbReference>
<sequence>MEEDARLSWDVAYGAESLAHVLQPSLSASDLRQTLVLWPSLWEDIDDMQDERVTAVGLGDEAVVAEDGPAGESGLAWEQGFPDRVVAGRDQEEEVAHDHV</sequence>
<keyword evidence="2" id="KW-1185">Reference proteome</keyword>